<keyword evidence="2" id="KW-1185">Reference proteome</keyword>
<accession>A0A7L4P6L0</accession>
<evidence type="ECO:0000313" key="2">
    <source>
        <dbReference type="Proteomes" id="UP000554766"/>
    </source>
</evidence>
<dbReference type="EMBL" id="JAAVJF010000001">
    <property type="protein sequence ID" value="NYR14691.1"/>
    <property type="molecule type" value="Genomic_DNA"/>
</dbReference>
<comment type="caution">
    <text evidence="1">The sequence shown here is derived from an EMBL/GenBank/DDBJ whole genome shotgun (WGS) entry which is preliminary data.</text>
</comment>
<evidence type="ECO:0000313" key="1">
    <source>
        <dbReference type="EMBL" id="NYR14691.1"/>
    </source>
</evidence>
<dbReference type="Proteomes" id="UP000554766">
    <property type="component" value="Unassembled WGS sequence"/>
</dbReference>
<sequence>MPTPWPVPTLLIVPEKLGVATNAIVCPEGSPPGGCIENVPSDVDTYVLVDVVSLSQLPPLKGRVFKTGHRAAGDEIPGDPER</sequence>
<organism evidence="1 2">
    <name type="scientific">Pyrobaculum arsenaticum</name>
    <dbReference type="NCBI Taxonomy" id="121277"/>
    <lineage>
        <taxon>Archaea</taxon>
        <taxon>Thermoproteota</taxon>
        <taxon>Thermoprotei</taxon>
        <taxon>Thermoproteales</taxon>
        <taxon>Thermoproteaceae</taxon>
        <taxon>Pyrobaculum</taxon>
    </lineage>
</organism>
<name>A0A7L4P6L0_9CREN</name>
<proteinExistence type="predicted"/>
<gene>
    <name evidence="1" type="ORF">HC235_01660</name>
</gene>
<reference evidence="1 2" key="1">
    <citation type="journal article" date="2020" name="Nat. Commun.">
        <title>The structures of two archaeal type IV pili illuminate evolutionary relationships.</title>
        <authorList>
            <person name="Wang F."/>
            <person name="Baquero D.P."/>
            <person name="Su Z."/>
            <person name="Beltran L.C."/>
            <person name="Prangishvili D."/>
            <person name="Krupovic M."/>
            <person name="Egelman E.H."/>
        </authorList>
    </citation>
    <scope>NUCLEOTIDE SEQUENCE [LARGE SCALE GENOMIC DNA]</scope>
    <source>
        <strain evidence="1 2">2GA</strain>
    </source>
</reference>
<protein>
    <submittedName>
        <fullName evidence="1">Phosphoesterase</fullName>
    </submittedName>
</protein>
<dbReference type="AlphaFoldDB" id="A0A7L4P6L0"/>